<dbReference type="InterPro" id="IPR013737">
    <property type="entry name" value="Bac_rhamnosid_N"/>
</dbReference>
<dbReference type="Pfam" id="PF08531">
    <property type="entry name" value="Bac_rhamnosid_N"/>
    <property type="match status" value="1"/>
</dbReference>
<feature type="domain" description="Bacterial alpha-L-rhamnosidase N-terminal" evidence="1">
    <location>
        <begin position="35"/>
        <end position="181"/>
    </location>
</feature>
<evidence type="ECO:0000313" key="3">
    <source>
        <dbReference type="EMBL" id="TNJ63302.1"/>
    </source>
</evidence>
<dbReference type="GO" id="GO:0005975">
    <property type="term" value="P:carbohydrate metabolic process"/>
    <property type="evidence" value="ECO:0007669"/>
    <property type="project" value="InterPro"/>
</dbReference>
<dbReference type="InterPro" id="IPR012341">
    <property type="entry name" value="6hp_glycosidase-like_sf"/>
</dbReference>
<dbReference type="SUPFAM" id="SSF48208">
    <property type="entry name" value="Six-hairpin glycosidases"/>
    <property type="match status" value="1"/>
</dbReference>
<dbReference type="Proteomes" id="UP000307943">
    <property type="component" value="Unassembled WGS sequence"/>
</dbReference>
<reference evidence="3 4" key="1">
    <citation type="submission" date="2019-05" db="EMBL/GenBank/DDBJ databases">
        <title>We sequenced the genome of Paenibacillus hemerocallicola KCTC 33185 for further insight into its adaptation and study the phylogeny of Paenibacillus.</title>
        <authorList>
            <person name="Narsing Rao M.P."/>
        </authorList>
    </citation>
    <scope>NUCLEOTIDE SEQUENCE [LARGE SCALE GENOMIC DNA]</scope>
    <source>
        <strain evidence="3 4">KCTC 33185</strain>
    </source>
</reference>
<dbReference type="Gene3D" id="1.50.10.10">
    <property type="match status" value="1"/>
</dbReference>
<gene>
    <name evidence="3" type="ORF">FE784_26260</name>
</gene>
<protein>
    <submittedName>
        <fullName evidence="3">Alpha-L-rhamnosidase</fullName>
    </submittedName>
</protein>
<dbReference type="Pfam" id="PF17389">
    <property type="entry name" value="Bac_rhamnosid6H"/>
    <property type="match status" value="1"/>
</dbReference>
<evidence type="ECO:0000259" key="2">
    <source>
        <dbReference type="Pfam" id="PF17389"/>
    </source>
</evidence>
<keyword evidence="4" id="KW-1185">Reference proteome</keyword>
<dbReference type="Gene3D" id="2.60.420.10">
    <property type="entry name" value="Maltose phosphorylase, domain 3"/>
    <property type="match status" value="1"/>
</dbReference>
<comment type="caution">
    <text evidence="3">The sequence shown here is derived from an EMBL/GenBank/DDBJ whole genome shotgun (WGS) entry which is preliminary data.</text>
</comment>
<dbReference type="Gene3D" id="2.60.120.260">
    <property type="entry name" value="Galactose-binding domain-like"/>
    <property type="match status" value="2"/>
</dbReference>
<dbReference type="AlphaFoldDB" id="A0A5C4T2L0"/>
<evidence type="ECO:0000259" key="1">
    <source>
        <dbReference type="Pfam" id="PF08531"/>
    </source>
</evidence>
<dbReference type="InterPro" id="IPR035396">
    <property type="entry name" value="Bac_rhamnosid6H"/>
</dbReference>
<proteinExistence type="predicted"/>
<dbReference type="PANTHER" id="PTHR34987">
    <property type="entry name" value="C, PUTATIVE (AFU_ORTHOLOGUE AFUA_3G02880)-RELATED"/>
    <property type="match status" value="1"/>
</dbReference>
<dbReference type="PANTHER" id="PTHR34987:SF2">
    <property type="entry name" value="B, PUTATIVE (AFU_ORTHOLOGUE AFUA_7G05040)-RELATED"/>
    <property type="match status" value="1"/>
</dbReference>
<dbReference type="OrthoDB" id="9815108at2"/>
<name>A0A5C4T2L0_9BACL</name>
<feature type="domain" description="Alpha-L-rhamnosidase six-hairpin glycosidase" evidence="2">
    <location>
        <begin position="336"/>
        <end position="660"/>
    </location>
</feature>
<evidence type="ECO:0000313" key="4">
    <source>
        <dbReference type="Proteomes" id="UP000307943"/>
    </source>
</evidence>
<dbReference type="RefSeq" id="WP_139605229.1">
    <property type="nucleotide sequence ID" value="NZ_VDCQ01000045.1"/>
</dbReference>
<dbReference type="InterPro" id="IPR008928">
    <property type="entry name" value="6-hairpin_glycosidase_sf"/>
</dbReference>
<accession>A0A5C4T2L0</accession>
<sequence>MEHWKASWIWDESAKGKPNVYIEARTRFTLSALPDKASLRITANQEYVAMLNGKTVGRGPSPADNGWQYYDTYEVGDFLVEGENALAILAYNFGTKEIATQQFQGPGGLFAQLDIRIGEAGLCIFTDETWKLRRSPRWVQKVSRQHHWNGYKELYLADKEDGWERAGYDDSGWRPADVVALALQADSPWPRLLEREIPFLLQEPRWPEDVVTIDANYGAVSGSESILGPGEHDRAMTLEAERPGAMPGVVFDFAREAVGYVEIVADAPEGGVLQLLYGETLDMALFDTFVLKKGRNVLSPFGRRAFRYVKFVLQAAPEPVRLRRCMLRQVRYPFERQGRLETSNPLLNRIWEIGRYTTMINSQDHLEDCPLREKALWIADGVVMGRVIAYTFGDRALVRKCLLQAARIQNADGSIPGTGPERNTFLLPDFCAHWLFGVYDYWRYTKDERFLSDVWEAVGLVLEWFHAQLDETGLFAKADRAGWWCFIDWSDDIDRRDRVTAVSCFYYKALRYAVELGEAMGQPEQARLWEERARALREAVRTQLWLDDAKAFADCLTENGLSASITLQSNFAAIWSGIMTETEAGRFLDDNWRTGRLPNIKGAFFYHIVLETLFDMGQEEMAYEEIAAYWGGMLERGATTWWEVFDPHSPGCTLPSPYQGNTPTYLMDHVPVSLCHGWGASPTYLLTKHALGVSIDELGENTVRLTLAPGSLQWAEGEVPTALGMLKAEWTRNAEGRIDYRLWLPEGLRWDGVVPAGCVVRLM</sequence>
<organism evidence="3 4">
    <name type="scientific">Paenibacillus hemerocallicola</name>
    <dbReference type="NCBI Taxonomy" id="1172614"/>
    <lineage>
        <taxon>Bacteria</taxon>
        <taxon>Bacillati</taxon>
        <taxon>Bacillota</taxon>
        <taxon>Bacilli</taxon>
        <taxon>Bacillales</taxon>
        <taxon>Paenibacillaceae</taxon>
        <taxon>Paenibacillus</taxon>
    </lineage>
</organism>
<dbReference type="EMBL" id="VDCQ01000045">
    <property type="protein sequence ID" value="TNJ63302.1"/>
    <property type="molecule type" value="Genomic_DNA"/>
</dbReference>